<evidence type="ECO:0000313" key="2">
    <source>
        <dbReference type="EMBL" id="MFC4634023.1"/>
    </source>
</evidence>
<dbReference type="SUPFAM" id="SSF53335">
    <property type="entry name" value="S-adenosyl-L-methionine-dependent methyltransferases"/>
    <property type="match status" value="1"/>
</dbReference>
<accession>A0ABV9HWY3</accession>
<gene>
    <name evidence="2" type="ORF">ACFO3O_08900</name>
</gene>
<keyword evidence="2" id="KW-0808">Transferase</keyword>
<sequence length="228" mass="25861">MTVNYFLLGLGAAVFLGIFIHYLIKFIKHKSLYPFMPFKYNFRRRRVTFAKTLELLSDRKAKTIIETGTSREGLRATRGDGAGTFVFGKWAMQNNAKLFSVDIDKDAVQECKIEVENQNLEGTVTVILDDSLNFLANYEDPVDFLYLDSYDYSRTDTAIQVASQEHHLKEFQAIESKLHKNTIVLVDDCGLPGGGKGKTVVSYMEQKGWEVLIDAYQILLVHQDSVKG</sequence>
<name>A0ABV9HWY3_9FLAO</name>
<dbReference type="Pfam" id="PF13578">
    <property type="entry name" value="Methyltransf_24"/>
    <property type="match status" value="1"/>
</dbReference>
<dbReference type="EMBL" id="JBHSFV010000004">
    <property type="protein sequence ID" value="MFC4634023.1"/>
    <property type="molecule type" value="Genomic_DNA"/>
</dbReference>
<comment type="caution">
    <text evidence="2">The sequence shown here is derived from an EMBL/GenBank/DDBJ whole genome shotgun (WGS) entry which is preliminary data.</text>
</comment>
<protein>
    <submittedName>
        <fullName evidence="2">Class I SAM-dependent methyltransferase</fullName>
        <ecNumber evidence="2">2.1.1.-</ecNumber>
    </submittedName>
</protein>
<keyword evidence="1" id="KW-0472">Membrane</keyword>
<keyword evidence="2" id="KW-0489">Methyltransferase</keyword>
<organism evidence="2 3">
    <name type="scientific">Dokdonia ponticola</name>
    <dbReference type="NCBI Taxonomy" id="2041041"/>
    <lineage>
        <taxon>Bacteria</taxon>
        <taxon>Pseudomonadati</taxon>
        <taxon>Bacteroidota</taxon>
        <taxon>Flavobacteriia</taxon>
        <taxon>Flavobacteriales</taxon>
        <taxon>Flavobacteriaceae</taxon>
        <taxon>Dokdonia</taxon>
    </lineage>
</organism>
<proteinExistence type="predicted"/>
<dbReference type="EC" id="2.1.1.-" evidence="2"/>
<dbReference type="GO" id="GO:0032259">
    <property type="term" value="P:methylation"/>
    <property type="evidence" value="ECO:0007669"/>
    <property type="project" value="UniProtKB-KW"/>
</dbReference>
<dbReference type="InterPro" id="IPR029063">
    <property type="entry name" value="SAM-dependent_MTases_sf"/>
</dbReference>
<keyword evidence="1" id="KW-1133">Transmembrane helix</keyword>
<evidence type="ECO:0000256" key="1">
    <source>
        <dbReference type="SAM" id="Phobius"/>
    </source>
</evidence>
<dbReference type="Gene3D" id="3.40.50.150">
    <property type="entry name" value="Vaccinia Virus protein VP39"/>
    <property type="match status" value="1"/>
</dbReference>
<reference evidence="3" key="1">
    <citation type="journal article" date="2019" name="Int. J. Syst. Evol. Microbiol.">
        <title>The Global Catalogue of Microorganisms (GCM) 10K type strain sequencing project: providing services to taxonomists for standard genome sequencing and annotation.</title>
        <authorList>
            <consortium name="The Broad Institute Genomics Platform"/>
            <consortium name="The Broad Institute Genome Sequencing Center for Infectious Disease"/>
            <person name="Wu L."/>
            <person name="Ma J."/>
        </authorList>
    </citation>
    <scope>NUCLEOTIDE SEQUENCE [LARGE SCALE GENOMIC DNA]</scope>
    <source>
        <strain evidence="3">YJ-61-S</strain>
    </source>
</reference>
<keyword evidence="3" id="KW-1185">Reference proteome</keyword>
<keyword evidence="1" id="KW-0812">Transmembrane</keyword>
<feature type="transmembrane region" description="Helical" evidence="1">
    <location>
        <begin position="6"/>
        <end position="24"/>
    </location>
</feature>
<dbReference type="Proteomes" id="UP001596043">
    <property type="component" value="Unassembled WGS sequence"/>
</dbReference>
<evidence type="ECO:0000313" key="3">
    <source>
        <dbReference type="Proteomes" id="UP001596043"/>
    </source>
</evidence>
<dbReference type="GO" id="GO:0008168">
    <property type="term" value="F:methyltransferase activity"/>
    <property type="evidence" value="ECO:0007669"/>
    <property type="project" value="UniProtKB-KW"/>
</dbReference>
<dbReference type="RefSeq" id="WP_379978247.1">
    <property type="nucleotide sequence ID" value="NZ_JBHSFV010000004.1"/>
</dbReference>